<dbReference type="InterPro" id="IPR043502">
    <property type="entry name" value="DNA/RNA_pol_sf"/>
</dbReference>
<gene>
    <name evidence="2" type="ORF">O3P69_014610</name>
</gene>
<dbReference type="PANTHER" id="PTHR24559:SF444">
    <property type="entry name" value="REVERSE TRANSCRIPTASE DOMAIN-CONTAINING PROTEIN"/>
    <property type="match status" value="1"/>
</dbReference>
<dbReference type="Proteomes" id="UP001487740">
    <property type="component" value="Unassembled WGS sequence"/>
</dbReference>
<comment type="caution">
    <text evidence="2">The sequence shown here is derived from an EMBL/GenBank/DDBJ whole genome shotgun (WGS) entry which is preliminary data.</text>
</comment>
<evidence type="ECO:0000313" key="3">
    <source>
        <dbReference type="Proteomes" id="UP001487740"/>
    </source>
</evidence>
<accession>A0AAW0TYJ9</accession>
<feature type="region of interest" description="Disordered" evidence="1">
    <location>
        <begin position="73"/>
        <end position="168"/>
    </location>
</feature>
<feature type="compositionally biased region" description="Acidic residues" evidence="1">
    <location>
        <begin position="86"/>
        <end position="99"/>
    </location>
</feature>
<keyword evidence="3" id="KW-1185">Reference proteome</keyword>
<sequence length="168" mass="18485">MQRTVNELAAHGVIERSDSPWSSAVVLVKKKDNTQRFCVDYRALNDVTTKDSYPLPRIDDTLDALVAGQAMKETYDRRMRNGYSREDEDVSPSSSDEDVAGAARHGNKRGAGSAASVNGDLDPELGAKDAPLCGTADSPQPTPPPPQRPRQQRRRAGWMRDFCDVPED</sequence>
<evidence type="ECO:0000313" key="2">
    <source>
        <dbReference type="EMBL" id="KAK8392364.1"/>
    </source>
</evidence>
<dbReference type="GO" id="GO:0071897">
    <property type="term" value="P:DNA biosynthetic process"/>
    <property type="evidence" value="ECO:0007669"/>
    <property type="project" value="UniProtKB-ARBA"/>
</dbReference>
<proteinExistence type="predicted"/>
<dbReference type="AlphaFoldDB" id="A0AAW0TYJ9"/>
<evidence type="ECO:0000256" key="1">
    <source>
        <dbReference type="SAM" id="MobiDB-lite"/>
    </source>
</evidence>
<name>A0AAW0TYJ9_SCYPA</name>
<reference evidence="2 3" key="1">
    <citation type="submission" date="2023-03" db="EMBL/GenBank/DDBJ databases">
        <title>High-quality genome of Scylla paramamosain provides insights in environmental adaptation.</title>
        <authorList>
            <person name="Zhang L."/>
        </authorList>
    </citation>
    <scope>NUCLEOTIDE SEQUENCE [LARGE SCALE GENOMIC DNA]</scope>
    <source>
        <strain evidence="2">LZ_2023a</strain>
        <tissue evidence="2">Muscle</tissue>
    </source>
</reference>
<dbReference type="Gene3D" id="3.10.10.10">
    <property type="entry name" value="HIV Type 1 Reverse Transcriptase, subunit A, domain 1"/>
    <property type="match status" value="1"/>
</dbReference>
<feature type="compositionally biased region" description="Basic and acidic residues" evidence="1">
    <location>
        <begin position="73"/>
        <end position="85"/>
    </location>
</feature>
<evidence type="ECO:0008006" key="4">
    <source>
        <dbReference type="Google" id="ProtNLM"/>
    </source>
</evidence>
<protein>
    <recommendedName>
        <fullName evidence="4">Reverse transcriptase</fullName>
    </recommendedName>
</protein>
<dbReference type="EMBL" id="JARAKH010000022">
    <property type="protein sequence ID" value="KAK8392364.1"/>
    <property type="molecule type" value="Genomic_DNA"/>
</dbReference>
<dbReference type="InterPro" id="IPR053134">
    <property type="entry name" value="RNA-dir_DNA_polymerase"/>
</dbReference>
<dbReference type="PANTHER" id="PTHR24559">
    <property type="entry name" value="TRANSPOSON TY3-I GAG-POL POLYPROTEIN"/>
    <property type="match status" value="1"/>
</dbReference>
<organism evidence="2 3">
    <name type="scientific">Scylla paramamosain</name>
    <name type="common">Mud crab</name>
    <dbReference type="NCBI Taxonomy" id="85552"/>
    <lineage>
        <taxon>Eukaryota</taxon>
        <taxon>Metazoa</taxon>
        <taxon>Ecdysozoa</taxon>
        <taxon>Arthropoda</taxon>
        <taxon>Crustacea</taxon>
        <taxon>Multicrustacea</taxon>
        <taxon>Malacostraca</taxon>
        <taxon>Eumalacostraca</taxon>
        <taxon>Eucarida</taxon>
        <taxon>Decapoda</taxon>
        <taxon>Pleocyemata</taxon>
        <taxon>Brachyura</taxon>
        <taxon>Eubrachyura</taxon>
        <taxon>Portunoidea</taxon>
        <taxon>Portunidae</taxon>
        <taxon>Portuninae</taxon>
        <taxon>Scylla</taxon>
    </lineage>
</organism>
<dbReference type="SUPFAM" id="SSF56672">
    <property type="entry name" value="DNA/RNA polymerases"/>
    <property type="match status" value="1"/>
</dbReference>